<feature type="domain" description="HTH tetR-type" evidence="3">
    <location>
        <begin position="39"/>
        <end position="99"/>
    </location>
</feature>
<evidence type="ECO:0000256" key="1">
    <source>
        <dbReference type="ARBA" id="ARBA00023125"/>
    </source>
</evidence>
<dbReference type="InterPro" id="IPR009057">
    <property type="entry name" value="Homeodomain-like_sf"/>
</dbReference>
<comment type="caution">
    <text evidence="4">The sequence shown here is derived from an EMBL/GenBank/DDBJ whole genome shotgun (WGS) entry which is preliminary data.</text>
</comment>
<dbReference type="InterPro" id="IPR023772">
    <property type="entry name" value="DNA-bd_HTH_TetR-type_CS"/>
</dbReference>
<keyword evidence="1 2" id="KW-0238">DNA-binding</keyword>
<feature type="DNA-binding region" description="H-T-H motif" evidence="2">
    <location>
        <begin position="62"/>
        <end position="81"/>
    </location>
</feature>
<dbReference type="Proteomes" id="UP001589692">
    <property type="component" value="Unassembled WGS sequence"/>
</dbReference>
<protein>
    <submittedName>
        <fullName evidence="4">TetR/AcrR family transcriptional regulator</fullName>
    </submittedName>
</protein>
<sequence>MRSLASRVLVVYGPRATREDRSREMNLTQTEGRVARRQRLVREALVRAARIVMSEKGVDGATMLEIAARADVGAGTVYNYFKSKDDLAVAVLEEMMYDLGLRIEKVTDTFEDPAQVYAFGIRTVLETATRDVRWKQLLNRSEVIANAIFRRMGPFAIRDLRLAARAGRFFVDDPDLVWKLATHAIVGVSLAITDGEVPETAIDETVVRLLCMTGIGDEAARELASRPRPALETER</sequence>
<dbReference type="EMBL" id="JBHMAA010000051">
    <property type="protein sequence ID" value="MFB9953150.1"/>
    <property type="molecule type" value="Genomic_DNA"/>
</dbReference>
<dbReference type="InterPro" id="IPR049513">
    <property type="entry name" value="TetR_C_40"/>
</dbReference>
<dbReference type="Pfam" id="PF00440">
    <property type="entry name" value="TetR_N"/>
    <property type="match status" value="1"/>
</dbReference>
<evidence type="ECO:0000259" key="3">
    <source>
        <dbReference type="PROSITE" id="PS50977"/>
    </source>
</evidence>
<gene>
    <name evidence="4" type="ORF">ACFFP0_30305</name>
</gene>
<dbReference type="PRINTS" id="PR00455">
    <property type="entry name" value="HTHTETR"/>
</dbReference>
<dbReference type="PROSITE" id="PS50977">
    <property type="entry name" value="HTH_TETR_2"/>
    <property type="match status" value="1"/>
</dbReference>
<dbReference type="SUPFAM" id="SSF46689">
    <property type="entry name" value="Homeodomain-like"/>
    <property type="match status" value="1"/>
</dbReference>
<proteinExistence type="predicted"/>
<accession>A0ABV6ARC0</accession>
<evidence type="ECO:0000256" key="2">
    <source>
        <dbReference type="PROSITE-ProRule" id="PRU00335"/>
    </source>
</evidence>
<dbReference type="PANTHER" id="PTHR43479:SF11">
    <property type="entry name" value="ACREF_ENVCD OPERON REPRESSOR-RELATED"/>
    <property type="match status" value="1"/>
</dbReference>
<dbReference type="Pfam" id="PF21306">
    <property type="entry name" value="TetR_C_40"/>
    <property type="match status" value="1"/>
</dbReference>
<keyword evidence="5" id="KW-1185">Reference proteome</keyword>
<dbReference type="InterPro" id="IPR050624">
    <property type="entry name" value="HTH-type_Tx_Regulator"/>
</dbReference>
<dbReference type="Gene3D" id="1.10.357.10">
    <property type="entry name" value="Tetracycline Repressor, domain 2"/>
    <property type="match status" value="1"/>
</dbReference>
<evidence type="ECO:0000313" key="4">
    <source>
        <dbReference type="EMBL" id="MFB9953150.1"/>
    </source>
</evidence>
<dbReference type="InterPro" id="IPR001647">
    <property type="entry name" value="HTH_TetR"/>
</dbReference>
<name>A0ABV6ARC0_9HYPH</name>
<reference evidence="4 5" key="1">
    <citation type="submission" date="2024-09" db="EMBL/GenBank/DDBJ databases">
        <authorList>
            <person name="Sun Q."/>
            <person name="Mori K."/>
        </authorList>
    </citation>
    <scope>NUCLEOTIDE SEQUENCE [LARGE SCALE GENOMIC DNA]</scope>
    <source>
        <strain evidence="4 5">TBRC 4938</strain>
    </source>
</reference>
<organism evidence="4 5">
    <name type="scientific">Rhizobium puerariae</name>
    <dbReference type="NCBI Taxonomy" id="1585791"/>
    <lineage>
        <taxon>Bacteria</taxon>
        <taxon>Pseudomonadati</taxon>
        <taxon>Pseudomonadota</taxon>
        <taxon>Alphaproteobacteria</taxon>
        <taxon>Hyphomicrobiales</taxon>
        <taxon>Rhizobiaceae</taxon>
        <taxon>Rhizobium/Agrobacterium group</taxon>
        <taxon>Rhizobium</taxon>
    </lineage>
</organism>
<evidence type="ECO:0000313" key="5">
    <source>
        <dbReference type="Proteomes" id="UP001589692"/>
    </source>
</evidence>
<dbReference type="RefSeq" id="WP_377265953.1">
    <property type="nucleotide sequence ID" value="NZ_JBHMAA010000051.1"/>
</dbReference>
<dbReference type="PANTHER" id="PTHR43479">
    <property type="entry name" value="ACREF/ENVCD OPERON REPRESSOR-RELATED"/>
    <property type="match status" value="1"/>
</dbReference>
<dbReference type="PROSITE" id="PS01081">
    <property type="entry name" value="HTH_TETR_1"/>
    <property type="match status" value="1"/>
</dbReference>